<dbReference type="EMBL" id="JAPTSV010000006">
    <property type="protein sequence ID" value="KAJ1526963.1"/>
    <property type="molecule type" value="Genomic_DNA"/>
</dbReference>
<dbReference type="InterPro" id="IPR006208">
    <property type="entry name" value="Glyco_hormone_CN"/>
</dbReference>
<dbReference type="Pfam" id="PF00007">
    <property type="entry name" value="Cys_knot"/>
    <property type="match status" value="1"/>
</dbReference>
<feature type="signal peptide" evidence="5">
    <location>
        <begin position="1"/>
        <end position="33"/>
    </location>
</feature>
<evidence type="ECO:0000256" key="5">
    <source>
        <dbReference type="SAM" id="SignalP"/>
    </source>
</evidence>
<comment type="caution">
    <text evidence="7">The sequence shown here is derived from an EMBL/GenBank/DDBJ whole genome shotgun (WGS) entry which is preliminary data.</text>
</comment>
<reference evidence="7" key="1">
    <citation type="submission" date="2022-12" db="EMBL/GenBank/DDBJ databases">
        <title>Chromosome-level genome assembly of the bean flower thrips Megalurothrips usitatus.</title>
        <authorList>
            <person name="Ma L."/>
            <person name="Liu Q."/>
            <person name="Li H."/>
            <person name="Cai W."/>
        </authorList>
    </citation>
    <scope>NUCLEOTIDE SEQUENCE</scope>
    <source>
        <strain evidence="7">Cailab_2022a</strain>
    </source>
</reference>
<dbReference type="GO" id="GO:0005179">
    <property type="term" value="F:hormone activity"/>
    <property type="evidence" value="ECO:0007669"/>
    <property type="project" value="InterPro"/>
</dbReference>
<evidence type="ECO:0000259" key="6">
    <source>
        <dbReference type="Pfam" id="PF00007"/>
    </source>
</evidence>
<dbReference type="InterPro" id="IPR001545">
    <property type="entry name" value="Gonadotropin_bsu"/>
</dbReference>
<keyword evidence="4" id="KW-1015">Disulfide bond</keyword>
<dbReference type="AlphaFoldDB" id="A0AAV7XQL9"/>
<gene>
    <name evidence="7" type="ORF">ONE63_008510</name>
</gene>
<accession>A0AAV7XQL9</accession>
<dbReference type="Gene3D" id="2.10.90.10">
    <property type="entry name" value="Cystine-knot cytokines"/>
    <property type="match status" value="1"/>
</dbReference>
<comment type="subcellular location">
    <subcellularLocation>
        <location evidence="1">Secreted</location>
    </subcellularLocation>
</comment>
<dbReference type="GO" id="GO:0005615">
    <property type="term" value="C:extracellular space"/>
    <property type="evidence" value="ECO:0007669"/>
    <property type="project" value="TreeGrafter"/>
</dbReference>
<evidence type="ECO:0000313" key="7">
    <source>
        <dbReference type="EMBL" id="KAJ1526963.1"/>
    </source>
</evidence>
<dbReference type="PANTHER" id="PTHR11515">
    <property type="entry name" value="GLYCOPROTEIN HORMONE BETA CHAIN"/>
    <property type="match status" value="1"/>
</dbReference>
<dbReference type="InterPro" id="IPR029034">
    <property type="entry name" value="Cystine-knot_cytokine"/>
</dbReference>
<dbReference type="Proteomes" id="UP001075354">
    <property type="component" value="Chromosome 6"/>
</dbReference>
<evidence type="ECO:0000256" key="4">
    <source>
        <dbReference type="ARBA" id="ARBA00023157"/>
    </source>
</evidence>
<organism evidence="7 8">
    <name type="scientific">Megalurothrips usitatus</name>
    <name type="common">bean blossom thrips</name>
    <dbReference type="NCBI Taxonomy" id="439358"/>
    <lineage>
        <taxon>Eukaryota</taxon>
        <taxon>Metazoa</taxon>
        <taxon>Ecdysozoa</taxon>
        <taxon>Arthropoda</taxon>
        <taxon>Hexapoda</taxon>
        <taxon>Insecta</taxon>
        <taxon>Pterygota</taxon>
        <taxon>Neoptera</taxon>
        <taxon>Paraneoptera</taxon>
        <taxon>Thysanoptera</taxon>
        <taxon>Terebrantia</taxon>
        <taxon>Thripoidea</taxon>
        <taxon>Thripidae</taxon>
        <taxon>Megalurothrips</taxon>
    </lineage>
</organism>
<name>A0AAV7XQL9_9NEOP</name>
<comment type="similarity">
    <text evidence="2">Belongs to the glycoprotein hormones subunit beta family.</text>
</comment>
<proteinExistence type="inferred from homology"/>
<evidence type="ECO:0000313" key="8">
    <source>
        <dbReference type="Proteomes" id="UP001075354"/>
    </source>
</evidence>
<dbReference type="PANTHER" id="PTHR11515:SF13">
    <property type="entry name" value="GLYCOPROTEIN HORMONE BETA 5, ISOFORM A"/>
    <property type="match status" value="1"/>
</dbReference>
<evidence type="ECO:0000256" key="1">
    <source>
        <dbReference type="ARBA" id="ARBA00004613"/>
    </source>
</evidence>
<dbReference type="GO" id="GO:0007186">
    <property type="term" value="P:G protein-coupled receptor signaling pathway"/>
    <property type="evidence" value="ECO:0007669"/>
    <property type="project" value="TreeGrafter"/>
</dbReference>
<evidence type="ECO:0000256" key="2">
    <source>
        <dbReference type="ARBA" id="ARBA00006552"/>
    </source>
</evidence>
<keyword evidence="3" id="KW-0964">Secreted</keyword>
<dbReference type="GO" id="GO:0005737">
    <property type="term" value="C:cytoplasm"/>
    <property type="evidence" value="ECO:0007669"/>
    <property type="project" value="TreeGrafter"/>
</dbReference>
<keyword evidence="5" id="KW-0732">Signal</keyword>
<sequence>MTTSDRPVAQSRGRRAALSALLALLLLLQAARADLLDEERLERALERTLAAAVDVRTTLECHPRVYNHTVTRVDRNGRSCSDHVSVTSCWGRCDSNEISDYRFPYKRSHHPVCIHDLREPRVLTLRHCQEGVEPGTERYEYLEAKRCSCQVCRSSEASCEGLRYRSVGPSGPAGPAGGQPAVIEQIRQLPMVINNRGD</sequence>
<dbReference type="CDD" id="cd00069">
    <property type="entry name" value="GHB_like"/>
    <property type="match status" value="1"/>
</dbReference>
<dbReference type="SUPFAM" id="SSF57501">
    <property type="entry name" value="Cystine-knot cytokines"/>
    <property type="match status" value="1"/>
</dbReference>
<protein>
    <recommendedName>
        <fullName evidence="6">Glycoprotein hormone subunit beta domain-containing protein</fullName>
    </recommendedName>
</protein>
<feature type="domain" description="Glycoprotein hormone subunit beta" evidence="6">
    <location>
        <begin position="69"/>
        <end position="164"/>
    </location>
</feature>
<feature type="chain" id="PRO_5043485143" description="Glycoprotein hormone subunit beta domain-containing protein" evidence="5">
    <location>
        <begin position="34"/>
        <end position="198"/>
    </location>
</feature>
<evidence type="ECO:0000256" key="3">
    <source>
        <dbReference type="ARBA" id="ARBA00022525"/>
    </source>
</evidence>
<keyword evidence="8" id="KW-1185">Reference proteome</keyword>